<evidence type="ECO:0000259" key="1">
    <source>
        <dbReference type="PROSITE" id="PS51186"/>
    </source>
</evidence>
<dbReference type="AlphaFoldDB" id="A0A9P3Q2N9"/>
<dbReference type="InterPro" id="IPR016181">
    <property type="entry name" value="Acyl_CoA_acyltransferase"/>
</dbReference>
<evidence type="ECO:0000313" key="2">
    <source>
        <dbReference type="EMBL" id="GLB81796.1"/>
    </source>
</evidence>
<sequence length="123" mass="13308">MARDAASRICGHVSLHQVGDGPDADLWTASGLGPQRLMGLNRLFVARAHRRSHVGETLMITATRYAHQHGVQPALDVAQHGSAAIALDERLGWRRVGEWELTVDAKRSLPLFAYAGPPPSGLL</sequence>
<dbReference type="GO" id="GO:0016747">
    <property type="term" value="F:acyltransferase activity, transferring groups other than amino-acyl groups"/>
    <property type="evidence" value="ECO:0007669"/>
    <property type="project" value="InterPro"/>
</dbReference>
<dbReference type="Proteomes" id="UP001064782">
    <property type="component" value="Unassembled WGS sequence"/>
</dbReference>
<dbReference type="PROSITE" id="PS51186">
    <property type="entry name" value="GNAT"/>
    <property type="match status" value="1"/>
</dbReference>
<dbReference type="Gene3D" id="3.40.630.30">
    <property type="match status" value="1"/>
</dbReference>
<dbReference type="SUPFAM" id="SSF55729">
    <property type="entry name" value="Acyl-CoA N-acyltransferases (Nat)"/>
    <property type="match status" value="1"/>
</dbReference>
<dbReference type="Pfam" id="PF00583">
    <property type="entry name" value="Acetyltransf_1"/>
    <property type="match status" value="1"/>
</dbReference>
<reference evidence="3" key="1">
    <citation type="submission" date="2022-08" db="EMBL/GenBank/DDBJ databases">
        <title>Mycobacterium kiyosense sp. nov., scotochromogenic slow-glowing species isolated from respiratory specimens.</title>
        <authorList>
            <person name="Fukano H."/>
            <person name="Kazumi Y."/>
            <person name="Sakagami N."/>
            <person name="Ato M."/>
            <person name="Mitarai S."/>
            <person name="Hoshino Y."/>
        </authorList>
    </citation>
    <scope>NUCLEOTIDE SEQUENCE</scope>
    <source>
        <strain evidence="3">1413</strain>
        <strain evidence="2">SRL2020-028</strain>
    </source>
</reference>
<accession>A0A9P3Q2N9</accession>
<evidence type="ECO:0000313" key="3">
    <source>
        <dbReference type="EMBL" id="GLD29788.1"/>
    </source>
</evidence>
<dbReference type="EMBL" id="BRZI01000008">
    <property type="protein sequence ID" value="GLD29788.1"/>
    <property type="molecule type" value="Genomic_DNA"/>
</dbReference>
<evidence type="ECO:0000313" key="4">
    <source>
        <dbReference type="Proteomes" id="UP001064782"/>
    </source>
</evidence>
<protein>
    <recommendedName>
        <fullName evidence="1">N-acetyltransferase domain-containing protein</fullName>
    </recommendedName>
</protein>
<dbReference type="InterPro" id="IPR000182">
    <property type="entry name" value="GNAT_dom"/>
</dbReference>
<dbReference type="Proteomes" id="UP001165663">
    <property type="component" value="Unassembled WGS sequence"/>
</dbReference>
<comment type="caution">
    <text evidence="3">The sequence shown here is derived from an EMBL/GenBank/DDBJ whole genome shotgun (WGS) entry which is preliminary data.</text>
</comment>
<feature type="domain" description="N-acetyltransferase" evidence="1">
    <location>
        <begin position="1"/>
        <end position="110"/>
    </location>
</feature>
<proteinExistence type="predicted"/>
<name>A0A9P3Q2N9_9MYCO</name>
<organism evidence="3 4">
    <name type="scientific">Mycobacterium kiyosense</name>
    <dbReference type="NCBI Taxonomy" id="2871094"/>
    <lineage>
        <taxon>Bacteria</taxon>
        <taxon>Bacillati</taxon>
        <taxon>Actinomycetota</taxon>
        <taxon>Actinomycetes</taxon>
        <taxon>Mycobacteriales</taxon>
        <taxon>Mycobacteriaceae</taxon>
        <taxon>Mycobacterium</taxon>
    </lineage>
</organism>
<keyword evidence="4" id="KW-1185">Reference proteome</keyword>
<dbReference type="EMBL" id="BRXE01000006">
    <property type="protein sequence ID" value="GLB81796.1"/>
    <property type="molecule type" value="Genomic_DNA"/>
</dbReference>
<gene>
    <name evidence="3" type="ORF">Mkiyose1413_16710</name>
    <name evidence="2" type="ORF">SRL2020028_10520</name>
</gene>